<keyword evidence="4" id="KW-1185">Reference proteome</keyword>
<feature type="compositionally biased region" description="Polar residues" evidence="1">
    <location>
        <begin position="102"/>
        <end position="131"/>
    </location>
</feature>
<dbReference type="Proteomes" id="UP000821866">
    <property type="component" value="Unassembled WGS sequence"/>
</dbReference>
<accession>A0A9J6DVH4</accession>
<feature type="region of interest" description="Disordered" evidence="1">
    <location>
        <begin position="69"/>
        <end position="131"/>
    </location>
</feature>
<feature type="chain" id="PRO_5039935401" evidence="2">
    <location>
        <begin position="29"/>
        <end position="533"/>
    </location>
</feature>
<evidence type="ECO:0000256" key="1">
    <source>
        <dbReference type="SAM" id="MobiDB-lite"/>
    </source>
</evidence>
<organism evidence="3 4">
    <name type="scientific">Rhipicephalus microplus</name>
    <name type="common">Cattle tick</name>
    <name type="synonym">Boophilus microplus</name>
    <dbReference type="NCBI Taxonomy" id="6941"/>
    <lineage>
        <taxon>Eukaryota</taxon>
        <taxon>Metazoa</taxon>
        <taxon>Ecdysozoa</taxon>
        <taxon>Arthropoda</taxon>
        <taxon>Chelicerata</taxon>
        <taxon>Arachnida</taxon>
        <taxon>Acari</taxon>
        <taxon>Parasitiformes</taxon>
        <taxon>Ixodida</taxon>
        <taxon>Ixodoidea</taxon>
        <taxon>Ixodidae</taxon>
        <taxon>Rhipicephalinae</taxon>
        <taxon>Rhipicephalus</taxon>
        <taxon>Boophilus</taxon>
    </lineage>
</organism>
<feature type="region of interest" description="Disordered" evidence="1">
    <location>
        <begin position="400"/>
        <end position="435"/>
    </location>
</feature>
<feature type="compositionally biased region" description="Polar residues" evidence="1">
    <location>
        <begin position="71"/>
        <end position="87"/>
    </location>
</feature>
<proteinExistence type="predicted"/>
<feature type="signal peptide" evidence="2">
    <location>
        <begin position="1"/>
        <end position="28"/>
    </location>
</feature>
<feature type="region of interest" description="Disordered" evidence="1">
    <location>
        <begin position="333"/>
        <end position="360"/>
    </location>
</feature>
<keyword evidence="2" id="KW-0732">Signal</keyword>
<dbReference type="AlphaFoldDB" id="A0A9J6DVH4"/>
<name>A0A9J6DVH4_RHIMP</name>
<feature type="compositionally biased region" description="Polar residues" evidence="1">
    <location>
        <begin position="402"/>
        <end position="411"/>
    </location>
</feature>
<reference evidence="3" key="1">
    <citation type="journal article" date="2020" name="Cell">
        <title>Large-Scale Comparative Analyses of Tick Genomes Elucidate Their Genetic Diversity and Vector Capacities.</title>
        <authorList>
            <consortium name="Tick Genome and Microbiome Consortium (TIGMIC)"/>
            <person name="Jia N."/>
            <person name="Wang J."/>
            <person name="Shi W."/>
            <person name="Du L."/>
            <person name="Sun Y."/>
            <person name="Zhan W."/>
            <person name="Jiang J.F."/>
            <person name="Wang Q."/>
            <person name="Zhang B."/>
            <person name="Ji P."/>
            <person name="Bell-Sakyi L."/>
            <person name="Cui X.M."/>
            <person name="Yuan T.T."/>
            <person name="Jiang B.G."/>
            <person name="Yang W.F."/>
            <person name="Lam T.T."/>
            <person name="Chang Q.C."/>
            <person name="Ding S.J."/>
            <person name="Wang X.J."/>
            <person name="Zhu J.G."/>
            <person name="Ruan X.D."/>
            <person name="Zhao L."/>
            <person name="Wei J.T."/>
            <person name="Ye R.Z."/>
            <person name="Que T.C."/>
            <person name="Du C.H."/>
            <person name="Zhou Y.H."/>
            <person name="Cheng J.X."/>
            <person name="Dai P.F."/>
            <person name="Guo W.B."/>
            <person name="Han X.H."/>
            <person name="Huang E.J."/>
            <person name="Li L.F."/>
            <person name="Wei W."/>
            <person name="Gao Y.C."/>
            <person name="Liu J.Z."/>
            <person name="Shao H.Z."/>
            <person name="Wang X."/>
            <person name="Wang C.C."/>
            <person name="Yang T.C."/>
            <person name="Huo Q.B."/>
            <person name="Li W."/>
            <person name="Chen H.Y."/>
            <person name="Chen S.E."/>
            <person name="Zhou L.G."/>
            <person name="Ni X.B."/>
            <person name="Tian J.H."/>
            <person name="Sheng Y."/>
            <person name="Liu T."/>
            <person name="Pan Y.S."/>
            <person name="Xia L.Y."/>
            <person name="Li J."/>
            <person name="Zhao F."/>
            <person name="Cao W.C."/>
        </authorList>
    </citation>
    <scope>NUCLEOTIDE SEQUENCE</scope>
    <source>
        <strain evidence="3">Rmic-2018</strain>
    </source>
</reference>
<gene>
    <name evidence="3" type="ORF">HPB51_015417</name>
</gene>
<comment type="caution">
    <text evidence="3">The sequence shown here is derived from an EMBL/GenBank/DDBJ whole genome shotgun (WGS) entry which is preliminary data.</text>
</comment>
<dbReference type="EMBL" id="JABSTU010000007">
    <property type="protein sequence ID" value="KAH8026068.1"/>
    <property type="molecule type" value="Genomic_DNA"/>
</dbReference>
<reference evidence="3" key="2">
    <citation type="submission" date="2021-09" db="EMBL/GenBank/DDBJ databases">
        <authorList>
            <person name="Jia N."/>
            <person name="Wang J."/>
            <person name="Shi W."/>
            <person name="Du L."/>
            <person name="Sun Y."/>
            <person name="Zhan W."/>
            <person name="Jiang J."/>
            <person name="Wang Q."/>
            <person name="Zhang B."/>
            <person name="Ji P."/>
            <person name="Sakyi L.B."/>
            <person name="Cui X."/>
            <person name="Yuan T."/>
            <person name="Jiang B."/>
            <person name="Yang W."/>
            <person name="Lam T.T.-Y."/>
            <person name="Chang Q."/>
            <person name="Ding S."/>
            <person name="Wang X."/>
            <person name="Zhu J."/>
            <person name="Ruan X."/>
            <person name="Zhao L."/>
            <person name="Wei J."/>
            <person name="Que T."/>
            <person name="Du C."/>
            <person name="Cheng J."/>
            <person name="Dai P."/>
            <person name="Han X."/>
            <person name="Huang E."/>
            <person name="Gao Y."/>
            <person name="Liu J."/>
            <person name="Shao H."/>
            <person name="Ye R."/>
            <person name="Li L."/>
            <person name="Wei W."/>
            <person name="Wang X."/>
            <person name="Wang C."/>
            <person name="Huo Q."/>
            <person name="Li W."/>
            <person name="Guo W."/>
            <person name="Chen H."/>
            <person name="Chen S."/>
            <person name="Zhou L."/>
            <person name="Zhou L."/>
            <person name="Ni X."/>
            <person name="Tian J."/>
            <person name="Zhou Y."/>
            <person name="Sheng Y."/>
            <person name="Liu T."/>
            <person name="Pan Y."/>
            <person name="Xia L."/>
            <person name="Li J."/>
            <person name="Zhao F."/>
            <person name="Cao W."/>
        </authorList>
    </citation>
    <scope>NUCLEOTIDE SEQUENCE</scope>
    <source>
        <strain evidence="3">Rmic-2018</strain>
        <tissue evidence="3">Larvae</tissue>
    </source>
</reference>
<evidence type="ECO:0000256" key="2">
    <source>
        <dbReference type="SAM" id="SignalP"/>
    </source>
</evidence>
<evidence type="ECO:0000313" key="4">
    <source>
        <dbReference type="Proteomes" id="UP000821866"/>
    </source>
</evidence>
<feature type="compositionally biased region" description="Low complexity" evidence="1">
    <location>
        <begin position="340"/>
        <end position="360"/>
    </location>
</feature>
<evidence type="ECO:0000313" key="3">
    <source>
        <dbReference type="EMBL" id="KAH8026068.1"/>
    </source>
</evidence>
<sequence length="533" mass="57998">MDAMGRPMLRGAALALVLLCGAFVMTDALRREEGLGEGSWLRNNPISSSLMAEDAVHRWTTDSESFGKAFLQSSGEGDNNYNSQNSDVIAPPPTVTVDHGESFSTLETSTSPEHNDFSGSTESQLASPDFTPSDSWYLSRTSIEYPGPSLVSYETTADTYSPEPEFMTPSFYGDTVNTFSLSSNSLTSPSSIFTEEKVSDEAVLMTSSFPVDSTRALTPAPDLTTSFSPSLLTPLPSSSYIHLLDEPFSETESVSSLYIGDVSVVSDTYSENESKSAFSTDSSMQQTLFPTTVEISVSTGILINASAPNDTVVDSYRHVVTSVERDIVTVPPVIESSKRSPQLTPTPTSTSPLFSSSLTSSPLLKPETLLPITTELLPIEKTFNVGAASHSLSAARTEMLPTENTETSYLSGPSPLWTSEKGRDRTPLGSWRSSAESNRPTLLWFTTSPPATRKTDWFLTSVSRWFVPPSTILPDWSRSPPDAIVRPTSVFTSFGNLDNESEPSLEALNHQMKYWIRTGMLHCADSELLIESF</sequence>
<protein>
    <submittedName>
        <fullName evidence="3">Uncharacterized protein</fullName>
    </submittedName>
</protein>